<accession>A0A395P180</accession>
<dbReference type="OrthoDB" id="4587575at2759"/>
<evidence type="ECO:0000313" key="1">
    <source>
        <dbReference type="EMBL" id="RFU82115.1"/>
    </source>
</evidence>
<proteinExistence type="predicted"/>
<evidence type="ECO:0000313" key="2">
    <source>
        <dbReference type="Proteomes" id="UP000266272"/>
    </source>
</evidence>
<dbReference type="EMBL" id="PXOA01000006">
    <property type="protein sequence ID" value="RFU82115.1"/>
    <property type="molecule type" value="Genomic_DNA"/>
</dbReference>
<reference evidence="1 2" key="1">
    <citation type="journal article" date="2018" name="PLoS Pathog.">
        <title>Evolution of structural diversity of trichothecenes, a family of toxins produced by plant pathogenic and entomopathogenic fungi.</title>
        <authorList>
            <person name="Proctor R.H."/>
            <person name="McCormick S.P."/>
            <person name="Kim H.S."/>
            <person name="Cardoza R.E."/>
            <person name="Stanley A.M."/>
            <person name="Lindo L."/>
            <person name="Kelly A."/>
            <person name="Brown D.W."/>
            <person name="Lee T."/>
            <person name="Vaughan M.M."/>
            <person name="Alexander N.J."/>
            <person name="Busman M."/>
            <person name="Gutierrez S."/>
        </authorList>
    </citation>
    <scope>NUCLEOTIDE SEQUENCE [LARGE SCALE GENOMIC DNA]</scope>
    <source>
        <strain evidence="1 2">IBT 40837</strain>
    </source>
</reference>
<gene>
    <name evidence="1" type="ORF">TARUN_57</name>
</gene>
<dbReference type="AlphaFoldDB" id="A0A395P180"/>
<name>A0A395P180_TRIAR</name>
<comment type="caution">
    <text evidence="1">The sequence shown here is derived from an EMBL/GenBank/DDBJ whole genome shotgun (WGS) entry which is preliminary data.</text>
</comment>
<organism evidence="1 2">
    <name type="scientific">Trichoderma arundinaceum</name>
    <dbReference type="NCBI Taxonomy" id="490622"/>
    <lineage>
        <taxon>Eukaryota</taxon>
        <taxon>Fungi</taxon>
        <taxon>Dikarya</taxon>
        <taxon>Ascomycota</taxon>
        <taxon>Pezizomycotina</taxon>
        <taxon>Sordariomycetes</taxon>
        <taxon>Hypocreomycetidae</taxon>
        <taxon>Hypocreales</taxon>
        <taxon>Hypocreaceae</taxon>
        <taxon>Trichoderma</taxon>
    </lineage>
</organism>
<dbReference type="Proteomes" id="UP000266272">
    <property type="component" value="Unassembled WGS sequence"/>
</dbReference>
<protein>
    <submittedName>
        <fullName evidence="1">Uncharacterized protein</fullName>
    </submittedName>
</protein>
<sequence length="459" mass="52336">MSVGEGYSLDLVFYQPYANEASLFLNSPLLQESVNIASTGFCSYPPVFRWSELQLISRAIAAHDPSTFTNQDLALMLLVRFTPLCVGDSVNTVITTIHTFLSTLGFEFKEIRHVLRTIDHRSAGFRWRFDEIINGWVLQRYRSYTCGPSLHTYRTTDNKDFPFEMWPQFLSVAEETIRTSTSIVVSRGLQGTTMSALPDYQLSAQYGFYLAVPLGISPRPLFPNAQICLNMALNHILEDLDLGCSIYSGSSRSIEREEVRFEIQMYGVFEQCQRVLRQTLWWQAAPEESLLSDLNYSRSSRLHPLKSKPENPQDDSVQFHIVFGKLGALFNRPTIRPMQGSSCNAIFQSALDECEAHYDMEGWRTLRTTDGGEISVCVSKLSILRKEDLTTVTIRKLTPNVARFLFRILVIGDLVLFPALLTTIEGESYPLKVLTSEDELLRILHDGPYKWWCNWKKDG</sequence>
<keyword evidence="2" id="KW-1185">Reference proteome</keyword>